<comment type="caution">
    <text evidence="1">The sequence shown here is derived from an EMBL/GenBank/DDBJ whole genome shotgun (WGS) entry which is preliminary data.</text>
</comment>
<name>A0AAV2VIP0_9VIBR</name>
<gene>
    <name evidence="1" type="ORF">VIBNISOn1_1160055</name>
</gene>
<dbReference type="AlphaFoldDB" id="A0AAV2VIP0"/>
<dbReference type="Proteomes" id="UP000018211">
    <property type="component" value="Unassembled WGS sequence"/>
</dbReference>
<reference evidence="1 2" key="1">
    <citation type="journal article" date="2013" name="ISME J.">
        <title>Comparative genomics of pathogenic lineages of Vibrio nigripulchritudo identifies virulence-associated traits.</title>
        <authorList>
            <person name="Goudenege D."/>
            <person name="Labreuche Y."/>
            <person name="Krin E."/>
            <person name="Ansquer D."/>
            <person name="Mangenot S."/>
            <person name="Calteau A."/>
            <person name="Medigue C."/>
            <person name="Mazel D."/>
            <person name="Polz M.F."/>
            <person name="Le Roux F."/>
        </authorList>
    </citation>
    <scope>NUCLEOTIDE SEQUENCE [LARGE SCALE GENOMIC DNA]</scope>
    <source>
        <strain evidence="1 2">SOn1</strain>
    </source>
</reference>
<proteinExistence type="predicted"/>
<dbReference type="EMBL" id="CAOF01000020">
    <property type="protein sequence ID" value="CCO44547.1"/>
    <property type="molecule type" value="Genomic_DNA"/>
</dbReference>
<accession>A0AAV2VIP0</accession>
<evidence type="ECO:0000313" key="2">
    <source>
        <dbReference type="Proteomes" id="UP000018211"/>
    </source>
</evidence>
<evidence type="ECO:0000313" key="1">
    <source>
        <dbReference type="EMBL" id="CCO44547.1"/>
    </source>
</evidence>
<protein>
    <submittedName>
        <fullName evidence="1">Uncharacterized protein</fullName>
    </submittedName>
</protein>
<dbReference type="RefSeq" id="WP_022610358.1">
    <property type="nucleotide sequence ID" value="NZ_LK391965.1"/>
</dbReference>
<organism evidence="1 2">
    <name type="scientific">Vibrio nigripulchritudo SOn1</name>
    <dbReference type="NCBI Taxonomy" id="1238450"/>
    <lineage>
        <taxon>Bacteria</taxon>
        <taxon>Pseudomonadati</taxon>
        <taxon>Pseudomonadota</taxon>
        <taxon>Gammaproteobacteria</taxon>
        <taxon>Vibrionales</taxon>
        <taxon>Vibrionaceae</taxon>
        <taxon>Vibrio</taxon>
    </lineage>
</organism>
<sequence length="115" mass="13662">MMENTEIFKSEFGFDMPRSMLDFITLDLFDKSRPLRFVFRENSFILEIQYFLDISEAQNYDVANKRLKFAVTTDGFDLWVDFNSEDILVFQEEFGDIEEIGVSLEEIVVARKEYI</sequence>